<dbReference type="InterPro" id="IPR016584">
    <property type="entry name" value="MeTrfase_VrtF"/>
</dbReference>
<name>A0ABS7QE52_9ACTN</name>
<dbReference type="EMBL" id="JAINZZ010000048">
    <property type="protein sequence ID" value="MBY8881451.1"/>
    <property type="molecule type" value="Genomic_DNA"/>
</dbReference>
<accession>A0ABS7QE52</accession>
<reference evidence="3 4" key="1">
    <citation type="submission" date="2021-08" db="EMBL/GenBank/DDBJ databases">
        <title>WGS of actinomycetes from Thailand.</title>
        <authorList>
            <person name="Thawai C."/>
        </authorList>
    </citation>
    <scope>NUCLEOTIDE SEQUENCE [LARGE SCALE GENOMIC DNA]</scope>
    <source>
        <strain evidence="3 4">PLK6-54</strain>
    </source>
</reference>
<evidence type="ECO:0000313" key="4">
    <source>
        <dbReference type="Proteomes" id="UP000778578"/>
    </source>
</evidence>
<keyword evidence="1" id="KW-1133">Transmembrane helix</keyword>
<keyword evidence="1" id="KW-0812">Transmembrane</keyword>
<evidence type="ECO:0000256" key="1">
    <source>
        <dbReference type="SAM" id="Phobius"/>
    </source>
</evidence>
<feature type="transmembrane region" description="Helical" evidence="1">
    <location>
        <begin position="12"/>
        <end position="33"/>
    </location>
</feature>
<keyword evidence="1" id="KW-0472">Membrane</keyword>
<keyword evidence="4" id="KW-1185">Reference proteome</keyword>
<keyword evidence="3" id="KW-0808">Transferase</keyword>
<dbReference type="InterPro" id="IPR050508">
    <property type="entry name" value="Methyltransf_Superfamily"/>
</dbReference>
<dbReference type="RefSeq" id="WP_222967368.1">
    <property type="nucleotide sequence ID" value="NZ_JAINZZ010000048.1"/>
</dbReference>
<dbReference type="InterPro" id="IPR013216">
    <property type="entry name" value="Methyltransf_11"/>
</dbReference>
<organism evidence="3 4">
    <name type="scientific">Actinacidiphila acidipaludis</name>
    <dbReference type="NCBI Taxonomy" id="2873382"/>
    <lineage>
        <taxon>Bacteria</taxon>
        <taxon>Bacillati</taxon>
        <taxon>Actinomycetota</taxon>
        <taxon>Actinomycetes</taxon>
        <taxon>Kitasatosporales</taxon>
        <taxon>Streptomycetaceae</taxon>
        <taxon>Actinacidiphila</taxon>
    </lineage>
</organism>
<dbReference type="Proteomes" id="UP000778578">
    <property type="component" value="Unassembled WGS sequence"/>
</dbReference>
<gene>
    <name evidence="3" type="ORF">K7862_27990</name>
</gene>
<keyword evidence="3" id="KW-0489">Methyltransferase</keyword>
<dbReference type="PIRSF" id="PIRSF011491">
    <property type="entry name" value="Mtase_YbcY_prd"/>
    <property type="match status" value="1"/>
</dbReference>
<dbReference type="GO" id="GO:0032259">
    <property type="term" value="P:methylation"/>
    <property type="evidence" value="ECO:0007669"/>
    <property type="project" value="UniProtKB-KW"/>
</dbReference>
<evidence type="ECO:0000313" key="3">
    <source>
        <dbReference type="EMBL" id="MBY8881451.1"/>
    </source>
</evidence>
<comment type="caution">
    <text evidence="3">The sequence shown here is derived from an EMBL/GenBank/DDBJ whole genome shotgun (WGS) entry which is preliminary data.</text>
</comment>
<dbReference type="Gene3D" id="3.40.50.150">
    <property type="entry name" value="Vaccinia Virus protein VP39"/>
    <property type="match status" value="1"/>
</dbReference>
<dbReference type="CDD" id="cd02440">
    <property type="entry name" value="AdoMet_MTases"/>
    <property type="match status" value="1"/>
</dbReference>
<evidence type="ECO:0000259" key="2">
    <source>
        <dbReference type="Pfam" id="PF08241"/>
    </source>
</evidence>
<dbReference type="SUPFAM" id="SSF53335">
    <property type="entry name" value="S-adenosyl-L-methionine-dependent methyltransferases"/>
    <property type="match status" value="1"/>
</dbReference>
<dbReference type="GO" id="GO:0008168">
    <property type="term" value="F:methyltransferase activity"/>
    <property type="evidence" value="ECO:0007669"/>
    <property type="project" value="UniProtKB-KW"/>
</dbReference>
<proteinExistence type="predicted"/>
<dbReference type="Pfam" id="PF08241">
    <property type="entry name" value="Methyltransf_11"/>
    <property type="match status" value="1"/>
</dbReference>
<dbReference type="InterPro" id="IPR029063">
    <property type="entry name" value="SAM-dependent_MTases_sf"/>
</dbReference>
<feature type="domain" description="Methyltransferase type 11" evidence="2">
    <location>
        <begin position="53"/>
        <end position="151"/>
    </location>
</feature>
<dbReference type="PANTHER" id="PTHR42912">
    <property type="entry name" value="METHYLTRANSFERASE"/>
    <property type="match status" value="1"/>
</dbReference>
<protein>
    <submittedName>
        <fullName evidence="3">Methyltransferase domain-containing protein</fullName>
    </submittedName>
</protein>
<sequence>MDQQVHEGQSRYNPFTLALYDLIVLGLSCRLVWGCPKKHLIRMFRRGMGARHLDVGVGTGYLPLHGAGATTRHITLFDANQHSLHASSQRLKALDPDTVQGNALEPLPFADDTFDSASANFLLHCMPGSVADKGALFEELQRVVRPGGTVFGSTILAEGVPVSGRARRLMAFYNGKGVFHNTADSLADLDERLAGAFKDHTLTVHGCVALFEATVKAPEPAL</sequence>